<dbReference type="EMBL" id="GBRH01214622">
    <property type="protein sequence ID" value="JAD83273.1"/>
    <property type="molecule type" value="Transcribed_RNA"/>
</dbReference>
<accession>A0A0A9D9B2</accession>
<sequence length="77" mass="9234">MLWSLMPTGIRLSLRQSRNYRSIGSCFLRCVHIIPDWWEKVILQESVLFTNARMPRWKRPKVSWQCLETTLILCARI</sequence>
<evidence type="ECO:0000313" key="1">
    <source>
        <dbReference type="EMBL" id="JAD83273.1"/>
    </source>
</evidence>
<reference evidence="1" key="2">
    <citation type="journal article" date="2015" name="Data Brief">
        <title>Shoot transcriptome of the giant reed, Arundo donax.</title>
        <authorList>
            <person name="Barrero R.A."/>
            <person name="Guerrero F.D."/>
            <person name="Moolhuijzen P."/>
            <person name="Goolsby J.A."/>
            <person name="Tidwell J."/>
            <person name="Bellgard S.E."/>
            <person name="Bellgard M.I."/>
        </authorList>
    </citation>
    <scope>NUCLEOTIDE SEQUENCE</scope>
    <source>
        <tissue evidence="1">Shoot tissue taken approximately 20 cm above the soil surface</tissue>
    </source>
</reference>
<dbReference type="AlphaFoldDB" id="A0A0A9D9B2"/>
<reference evidence="1" key="1">
    <citation type="submission" date="2014-09" db="EMBL/GenBank/DDBJ databases">
        <authorList>
            <person name="Magalhaes I.L.F."/>
            <person name="Oliveira U."/>
            <person name="Santos F.R."/>
            <person name="Vidigal T.H.D.A."/>
            <person name="Brescovit A.D."/>
            <person name="Santos A.J."/>
        </authorList>
    </citation>
    <scope>NUCLEOTIDE SEQUENCE</scope>
    <source>
        <tissue evidence="1">Shoot tissue taken approximately 20 cm above the soil surface</tissue>
    </source>
</reference>
<organism evidence="1">
    <name type="scientific">Arundo donax</name>
    <name type="common">Giant reed</name>
    <name type="synonym">Donax arundinaceus</name>
    <dbReference type="NCBI Taxonomy" id="35708"/>
    <lineage>
        <taxon>Eukaryota</taxon>
        <taxon>Viridiplantae</taxon>
        <taxon>Streptophyta</taxon>
        <taxon>Embryophyta</taxon>
        <taxon>Tracheophyta</taxon>
        <taxon>Spermatophyta</taxon>
        <taxon>Magnoliopsida</taxon>
        <taxon>Liliopsida</taxon>
        <taxon>Poales</taxon>
        <taxon>Poaceae</taxon>
        <taxon>PACMAD clade</taxon>
        <taxon>Arundinoideae</taxon>
        <taxon>Arundineae</taxon>
        <taxon>Arundo</taxon>
    </lineage>
</organism>
<name>A0A0A9D9B2_ARUDO</name>
<proteinExistence type="predicted"/>
<protein>
    <submittedName>
        <fullName evidence="1">Uncharacterized protein</fullName>
    </submittedName>
</protein>